<feature type="non-terminal residue" evidence="2">
    <location>
        <position position="451"/>
    </location>
</feature>
<reference evidence="2 3" key="1">
    <citation type="submission" date="2008-10" db="EMBL/GenBank/DDBJ databases">
        <title>Draft genome sequence of Parabacteroides johnsonii (DSM 18315).</title>
        <authorList>
            <person name="Sudarsanam P."/>
            <person name="Ley R."/>
            <person name="Guruge J."/>
            <person name="Turnbaugh P.J."/>
            <person name="Mahowald M."/>
            <person name="Liep D."/>
            <person name="Gordon J."/>
        </authorList>
    </citation>
    <scope>NUCLEOTIDE SEQUENCE [LARGE SCALE GENOMIC DNA]</scope>
    <source>
        <strain evidence="2 3">DSM 18315</strain>
    </source>
</reference>
<name>B7BC35_9BACT</name>
<dbReference type="Proteomes" id="UP000005510">
    <property type="component" value="Unassembled WGS sequence"/>
</dbReference>
<protein>
    <recommendedName>
        <fullName evidence="4">AsmA-like C-terminal domain-containing protein</fullName>
    </recommendedName>
</protein>
<evidence type="ECO:0000256" key="1">
    <source>
        <dbReference type="SAM" id="Phobius"/>
    </source>
</evidence>
<evidence type="ECO:0008006" key="4">
    <source>
        <dbReference type="Google" id="ProtNLM"/>
    </source>
</evidence>
<dbReference type="GO" id="GO:0005886">
    <property type="term" value="C:plasma membrane"/>
    <property type="evidence" value="ECO:0007669"/>
    <property type="project" value="TreeGrafter"/>
</dbReference>
<dbReference type="InterPro" id="IPR052894">
    <property type="entry name" value="AsmA-related"/>
</dbReference>
<dbReference type="EMBL" id="ABYH01000282">
    <property type="protein sequence ID" value="EEC96038.1"/>
    <property type="molecule type" value="Genomic_DNA"/>
</dbReference>
<dbReference type="HOGENOM" id="CLU_607703_0_0_10"/>
<evidence type="ECO:0000313" key="2">
    <source>
        <dbReference type="EMBL" id="EEC96038.1"/>
    </source>
</evidence>
<accession>B7BC35</accession>
<sequence>MLKYSKDIKGLKYIIITLLTLFWIFYATPAILLRIPYVQQKVANTATTELSERLGVPVRIGNVDIEWFNRLVLENLYLEDKSGAVLFDANHVSAGFEILPLLNGKIVFSTVRLFGFSVNLNKETPADKLNLQFVIDAFASKDTVKKQSNIDLRFNSILIRRGNFRYDVKNAAVTPGKFNAKHIDIRNMSAKISMKAFNKDSLNANIKKMSFDEASGFSLNKLSLNIVANKDSAIINNFEIKLPDTDLNIDRAHIHTREATSASDWLDRSPIELNIAPSQICLKDLSTFVPAFRNFSETIELSAEASGYINNIDLKRLTLKYSDKMLFVGKMEMKGITHPEDAYIFGQVNKMYITTEGISGLANNFNQRPVKLPDAIVKLGTINFTGEISGFFDNLVAFGKFSSAIGSVQTDLIFGNDKEKNIAAYLKGHLSTSTLQLDELFPDGNPYGTAK</sequence>
<dbReference type="PANTHER" id="PTHR30441:SF4">
    <property type="entry name" value="PROTEIN ASMA"/>
    <property type="match status" value="1"/>
</dbReference>
<keyword evidence="1" id="KW-0812">Transmembrane</keyword>
<organism evidence="2 3">
    <name type="scientific">Parabacteroides johnsonii DSM 18315</name>
    <dbReference type="NCBI Taxonomy" id="537006"/>
    <lineage>
        <taxon>Bacteria</taxon>
        <taxon>Pseudomonadati</taxon>
        <taxon>Bacteroidota</taxon>
        <taxon>Bacteroidia</taxon>
        <taxon>Bacteroidales</taxon>
        <taxon>Tannerellaceae</taxon>
        <taxon>Parabacteroides</taxon>
    </lineage>
</organism>
<dbReference type="STRING" id="537006.PRABACTJOHN_02602"/>
<proteinExistence type="predicted"/>
<dbReference type="GO" id="GO:0090313">
    <property type="term" value="P:regulation of protein targeting to membrane"/>
    <property type="evidence" value="ECO:0007669"/>
    <property type="project" value="TreeGrafter"/>
</dbReference>
<keyword evidence="1" id="KW-1133">Transmembrane helix</keyword>
<dbReference type="PANTHER" id="PTHR30441">
    <property type="entry name" value="DUF748 DOMAIN-CONTAINING PROTEIN"/>
    <property type="match status" value="1"/>
</dbReference>
<feature type="transmembrane region" description="Helical" evidence="1">
    <location>
        <begin position="12"/>
        <end position="33"/>
    </location>
</feature>
<reference evidence="2 3" key="2">
    <citation type="submission" date="2008-10" db="EMBL/GenBank/DDBJ databases">
        <authorList>
            <person name="Fulton L."/>
            <person name="Clifton S."/>
            <person name="Fulton B."/>
            <person name="Xu J."/>
            <person name="Minx P."/>
            <person name="Pepin K.H."/>
            <person name="Johnson M."/>
            <person name="Bhonagiri V."/>
            <person name="Nash W.E."/>
            <person name="Mardis E.R."/>
            <person name="Wilson R.K."/>
        </authorList>
    </citation>
    <scope>NUCLEOTIDE SEQUENCE [LARGE SCALE GENOMIC DNA]</scope>
    <source>
        <strain evidence="2 3">DSM 18315</strain>
    </source>
</reference>
<keyword evidence="1" id="KW-0472">Membrane</keyword>
<gene>
    <name evidence="2" type="ORF">PRABACTJOHN_02602</name>
</gene>
<dbReference type="AlphaFoldDB" id="B7BC35"/>
<comment type="caution">
    <text evidence="2">The sequence shown here is derived from an EMBL/GenBank/DDBJ whole genome shotgun (WGS) entry which is preliminary data.</text>
</comment>
<evidence type="ECO:0000313" key="3">
    <source>
        <dbReference type="Proteomes" id="UP000005510"/>
    </source>
</evidence>